<evidence type="ECO:0000256" key="6">
    <source>
        <dbReference type="ARBA" id="ARBA00022934"/>
    </source>
</evidence>
<dbReference type="AlphaFoldDB" id="A0A8D0NRN5"/>
<feature type="region of interest" description="Disordered" evidence="10">
    <location>
        <begin position="1"/>
        <end position="441"/>
    </location>
</feature>
<dbReference type="PANTHER" id="PTHR13557">
    <property type="entry name" value="COILED-COIL DOMAIN-CONTAINING PROTEIN 86"/>
    <property type="match status" value="1"/>
</dbReference>
<keyword evidence="7" id="KW-0175">Coiled coil</keyword>
<feature type="compositionally biased region" description="Low complexity" evidence="10">
    <location>
        <begin position="171"/>
        <end position="194"/>
    </location>
</feature>
<feature type="compositionally biased region" description="Low complexity" evidence="10">
    <location>
        <begin position="101"/>
        <end position="112"/>
    </location>
</feature>
<feature type="compositionally biased region" description="Pro residues" evidence="10">
    <location>
        <begin position="344"/>
        <end position="355"/>
    </location>
</feature>
<reference evidence="11" key="1">
    <citation type="submission" date="2025-08" db="UniProtKB">
        <authorList>
            <consortium name="Ensembl"/>
        </authorList>
    </citation>
    <scope>IDENTIFICATION</scope>
</reference>
<keyword evidence="6" id="KW-0164">Citrullination</keyword>
<evidence type="ECO:0000313" key="11">
    <source>
        <dbReference type="Ensembl" id="ENSSSCP00015020220.1"/>
    </source>
</evidence>
<comment type="function">
    <text evidence="9">Required for proper chromosome segregation during mitosis and error-free mitotic progression.</text>
</comment>
<keyword evidence="8" id="KW-0539">Nucleus</keyword>
<dbReference type="InterPro" id="IPR026570">
    <property type="entry name" value="CCDC86"/>
</dbReference>
<feature type="compositionally biased region" description="Basic and acidic residues" evidence="10">
    <location>
        <begin position="31"/>
        <end position="46"/>
    </location>
</feature>
<accession>A0A8D0NRN5</accession>
<feature type="compositionally biased region" description="Basic and acidic residues" evidence="10">
    <location>
        <begin position="306"/>
        <end position="321"/>
    </location>
</feature>
<dbReference type="GO" id="GO:0005694">
    <property type="term" value="C:chromosome"/>
    <property type="evidence" value="ECO:0007669"/>
    <property type="project" value="UniProtKB-SubCell"/>
</dbReference>
<gene>
    <name evidence="11" type="primary">CCDC86</name>
</gene>
<name>A0A8D0NRN5_PIG</name>
<evidence type="ECO:0000256" key="9">
    <source>
        <dbReference type="ARBA" id="ARBA00093307"/>
    </source>
</evidence>
<evidence type="ECO:0000256" key="4">
    <source>
        <dbReference type="ARBA" id="ARBA00022454"/>
    </source>
</evidence>
<evidence type="ECO:0000256" key="3">
    <source>
        <dbReference type="ARBA" id="ARBA00016738"/>
    </source>
</evidence>
<comment type="subcellular location">
    <subcellularLocation>
        <location evidence="1">Chromosome</location>
    </subcellularLocation>
    <subcellularLocation>
        <location evidence="2">Nucleus</location>
        <location evidence="2">Nucleolus</location>
    </subcellularLocation>
</comment>
<protein>
    <recommendedName>
        <fullName evidence="3">Coiled-coil domain-containing protein 86</fullName>
    </recommendedName>
</protein>
<feature type="compositionally biased region" description="Low complexity" evidence="10">
    <location>
        <begin position="385"/>
        <end position="398"/>
    </location>
</feature>
<dbReference type="Ensembl" id="ENSSSCT00015050668.1">
    <property type="protein sequence ID" value="ENSSSCP00015020220.1"/>
    <property type="gene ID" value="ENSSSCG00015038002.1"/>
</dbReference>
<evidence type="ECO:0000256" key="7">
    <source>
        <dbReference type="ARBA" id="ARBA00023054"/>
    </source>
</evidence>
<evidence type="ECO:0000256" key="10">
    <source>
        <dbReference type="SAM" id="MobiDB-lite"/>
    </source>
</evidence>
<keyword evidence="5" id="KW-0597">Phosphoprotein</keyword>
<feature type="compositionally biased region" description="Basic and acidic residues" evidence="10">
    <location>
        <begin position="277"/>
        <end position="299"/>
    </location>
</feature>
<sequence>MDTPLRRSRRLEGLKPESPENPTPVLQARRALVELESHPEEAREPGSPRNVQPPGLGSPRRQSETAPVSPSLQEGAGLGSSQRQPEPGPGSPQRQRDPGLESSQRQPESSPETPGLQSKPNGESPKFSQDQEADSELAGSKAEQTPESPQHQLQLGPGSLEPYPGQQAPDLEPSQPLQELPLQELPLQSPGSPQDQNEPSKPAPSRERGRDVLGPKKRESSSVQAPASKKQKKEEVPVIPKGKPKSGRVWKDRSKKRFSQMVQDKPLRTSWQRKMKERQERKLTKDFARHLEEEKERRRQEKKQRRAENLKRRLENERKAEVVQVVSVALPWGRGRHSQAGSPAPDPPASSPHGPPFVLQSDPVGGLSSLGNRAGRDPGHTNPLPSTSPRSETPPSSSGRRRSSCAPLRSGTRWPSCRSSHHSGRQPRSELRPSVADPGVTHITPRATTTCLCWPCAPTLCRGPTRDGALSLQRLPGRSLWDSCPEGGWDLAETGGGKSQLLLPSPSAFKPRRVISGSSAQDAGDWSVTPQNVYVLSQGPGSNPGLEAASPESSSLHTFPKAALVLLYATHPVTQQTESSPAPLFNT</sequence>
<feature type="compositionally biased region" description="Basic and acidic residues" evidence="10">
    <location>
        <begin position="204"/>
        <end position="220"/>
    </location>
</feature>
<evidence type="ECO:0000256" key="5">
    <source>
        <dbReference type="ARBA" id="ARBA00022553"/>
    </source>
</evidence>
<feature type="compositionally biased region" description="Polar residues" evidence="10">
    <location>
        <begin position="115"/>
        <end position="130"/>
    </location>
</feature>
<proteinExistence type="predicted"/>
<dbReference type="PANTHER" id="PTHR13557:SF1">
    <property type="entry name" value="COILED-COIL DOMAIN-CONTAINING PROTEIN 86"/>
    <property type="match status" value="1"/>
</dbReference>
<feature type="compositionally biased region" description="Basic residues" evidence="10">
    <location>
        <begin position="242"/>
        <end position="258"/>
    </location>
</feature>
<evidence type="ECO:0000256" key="2">
    <source>
        <dbReference type="ARBA" id="ARBA00004604"/>
    </source>
</evidence>
<evidence type="ECO:0000313" key="12">
    <source>
        <dbReference type="Proteomes" id="UP000694726"/>
    </source>
</evidence>
<dbReference type="GO" id="GO:0005730">
    <property type="term" value="C:nucleolus"/>
    <property type="evidence" value="ECO:0007669"/>
    <property type="project" value="UniProtKB-SubCell"/>
</dbReference>
<keyword evidence="4" id="KW-0158">Chromosome</keyword>
<feature type="compositionally biased region" description="Polar residues" evidence="10">
    <location>
        <begin position="142"/>
        <end position="153"/>
    </location>
</feature>
<dbReference type="Proteomes" id="UP000694726">
    <property type="component" value="Unplaced"/>
</dbReference>
<evidence type="ECO:0000256" key="8">
    <source>
        <dbReference type="ARBA" id="ARBA00023242"/>
    </source>
</evidence>
<evidence type="ECO:0000256" key="1">
    <source>
        <dbReference type="ARBA" id="ARBA00004286"/>
    </source>
</evidence>
<organism evidence="11 12">
    <name type="scientific">Sus scrofa</name>
    <name type="common">Pig</name>
    <dbReference type="NCBI Taxonomy" id="9823"/>
    <lineage>
        <taxon>Eukaryota</taxon>
        <taxon>Metazoa</taxon>
        <taxon>Chordata</taxon>
        <taxon>Craniata</taxon>
        <taxon>Vertebrata</taxon>
        <taxon>Euteleostomi</taxon>
        <taxon>Mammalia</taxon>
        <taxon>Eutheria</taxon>
        <taxon>Laurasiatheria</taxon>
        <taxon>Artiodactyla</taxon>
        <taxon>Suina</taxon>
        <taxon>Suidae</taxon>
        <taxon>Sus</taxon>
    </lineage>
</organism>